<dbReference type="PANTHER" id="PTHR33361">
    <property type="entry name" value="GLR0591 PROTEIN"/>
    <property type="match status" value="1"/>
</dbReference>
<organism evidence="1 2">
    <name type="scientific">Butyribacter intestini</name>
    <dbReference type="NCBI Taxonomy" id="1703332"/>
    <lineage>
        <taxon>Bacteria</taxon>
        <taxon>Bacillati</taxon>
        <taxon>Bacillota</taxon>
        <taxon>Clostridia</taxon>
        <taxon>Lachnospirales</taxon>
        <taxon>Lachnospiraceae</taxon>
        <taxon>Butyribacter</taxon>
    </lineage>
</organism>
<reference evidence="1 2" key="1">
    <citation type="submission" date="2015-10" db="EMBL/GenBank/DDBJ databases">
        <title>Butyribacter intestini gen. nov., sp. nov., a butyric acid-producing bacterium of the family Lachnospiraceae isolated from the human faeces.</title>
        <authorList>
            <person name="Zou Y."/>
            <person name="Xue W."/>
            <person name="Luo G."/>
            <person name="Lv M."/>
        </authorList>
    </citation>
    <scope>NUCLEOTIDE SEQUENCE [LARGE SCALE GENOMIC DNA]</scope>
    <source>
        <strain evidence="1 2">TF01-11</strain>
    </source>
</reference>
<dbReference type="Proteomes" id="UP000050833">
    <property type="component" value="Unassembled WGS sequence"/>
</dbReference>
<gene>
    <name evidence="1" type="ORF">APZ18_12135</name>
</gene>
<dbReference type="EMBL" id="LLKB01000005">
    <property type="protein sequence ID" value="KQC85424.1"/>
    <property type="molecule type" value="Genomic_DNA"/>
</dbReference>
<dbReference type="PANTHER" id="PTHR33361:SF2">
    <property type="entry name" value="DUF885 DOMAIN-CONTAINING PROTEIN"/>
    <property type="match status" value="1"/>
</dbReference>
<accession>A0AAW3JUT0</accession>
<comment type="caution">
    <text evidence="1">The sequence shown here is derived from an EMBL/GenBank/DDBJ whole genome shotgun (WGS) entry which is preliminary data.</text>
</comment>
<evidence type="ECO:0008006" key="3">
    <source>
        <dbReference type="Google" id="ProtNLM"/>
    </source>
</evidence>
<proteinExistence type="predicted"/>
<dbReference type="RefSeq" id="WP_055945288.1">
    <property type="nucleotide sequence ID" value="NZ_JAQDCV010000007.1"/>
</dbReference>
<protein>
    <recommendedName>
        <fullName evidence="3">DUF885 domain-containing protein</fullName>
    </recommendedName>
</protein>
<dbReference type="InterPro" id="IPR010281">
    <property type="entry name" value="DUF885"/>
</dbReference>
<name>A0AAW3JUT0_9FIRM</name>
<dbReference type="AlphaFoldDB" id="A0AAW3JUT0"/>
<keyword evidence="2" id="KW-1185">Reference proteome</keyword>
<evidence type="ECO:0000313" key="2">
    <source>
        <dbReference type="Proteomes" id="UP000050833"/>
    </source>
</evidence>
<sequence length="600" mass="69407">MKNRIIKVIISLCFILLAIGAVRGDYFSVIDVLQKSVDYDNSRSVEKMQEDFDAFLNQIFIDSVSQDTLTMNYTLKNKKIYGLDNMEVSFGNMDFDEQKGTYSVYENMMETLRSFDYDKLKEEQKICYDLAEYMMKLNLESSKYPDFEEYLSETSGIQAQLPVLLVEYNFYTENDIKDYIKLLNLIPEYFNNVIKYEKYKASKGTFMSDTCVNLVIKQCNAFVKNPDKNYLITTFEKRISGFANINDTDKQNYIAKNRDAVLNKVIPAYKNLVFGLESLKGNGKNNGGLCGFKNGKKYYEYLVRRKTGSDRSIKEMEILIDKELKQAQKKISEIIAKNSKIYDSAVNVKYKYTEPNEVIKHLKSAMKEDFPSLSDDIKCQVKYVDRSLEESLSPAFYLTPAIDNYNNNVVYLNGNKKYDLSKAFTTIAHESYPGHLYQNCFFYSKSPVPFRSVVNIGGYVEGWGTYAELYSYKYAGLDEKTAEILRENTIATLCIYAQADIGINYNGWSLTKLAKYLTAYGFDIEQSKTVYNSMVSEPANYLKYTMGYLEIEQMYKKAEKKLGKKFTPKKFHEYILSIGEAPFSLLNERLDTWIKEQSRG</sequence>
<dbReference type="Pfam" id="PF05960">
    <property type="entry name" value="DUF885"/>
    <property type="match status" value="1"/>
</dbReference>
<evidence type="ECO:0000313" key="1">
    <source>
        <dbReference type="EMBL" id="KQC85424.1"/>
    </source>
</evidence>